<dbReference type="Proteomes" id="UP000002358">
    <property type="component" value="Chromosome 2"/>
</dbReference>
<comment type="similarity">
    <text evidence="2">Belongs to the COMM domain-containing protein 3 family.</text>
</comment>
<evidence type="ECO:0000313" key="4">
    <source>
        <dbReference type="EnsemblMetazoa" id="XP_001601070"/>
    </source>
</evidence>
<sequence length="190" mass="21511">MELPESKVKCLVNGQNLNKLDDETFNEILRLAESHVCGKTDTEALTKLYDSKPDIVKSAYADITKLLIETARHDTSSEELSSLLRCTTLSKTYIDRFCKFYGNHKEQLQESLESIGNSLPHIIDVDWRLDYCIKSSINSPAGVPIYNVSLSTIKHGNIENVKFTCTVQQLQELVYKLKDAARHTEKLTNS</sequence>
<keyword evidence="5" id="KW-1185">Reference proteome</keyword>
<dbReference type="OMA" id="DWRLDYC"/>
<reference evidence="4" key="1">
    <citation type="submission" date="2021-01" db="UniProtKB">
        <authorList>
            <consortium name="EnsemblMetazoa"/>
        </authorList>
    </citation>
    <scope>IDENTIFICATION</scope>
</reference>
<gene>
    <name evidence="4" type="primary">100116620</name>
</gene>
<accession>A0A7M7G639</accession>
<dbReference type="PANTHER" id="PTHR31159">
    <property type="entry name" value="COMM DOMAIN-CONTAINING PROTEIN 3"/>
    <property type="match status" value="1"/>
</dbReference>
<dbReference type="Pfam" id="PF07258">
    <property type="entry name" value="COMM_domain"/>
    <property type="match status" value="1"/>
</dbReference>
<dbReference type="Pfam" id="PF21672">
    <property type="entry name" value="COMM_HN"/>
    <property type="match status" value="1"/>
</dbReference>
<dbReference type="EnsemblMetazoa" id="XM_001601020">
    <property type="protein sequence ID" value="XP_001601070"/>
    <property type="gene ID" value="LOC100116620"/>
</dbReference>
<dbReference type="AlphaFoldDB" id="A0A7M7G639"/>
<proteinExistence type="inferred from homology"/>
<dbReference type="PANTHER" id="PTHR31159:SF1">
    <property type="entry name" value="COMM DOMAIN-CONTAINING PROTEIN 3"/>
    <property type="match status" value="1"/>
</dbReference>
<dbReference type="InterPro" id="IPR017920">
    <property type="entry name" value="COMM"/>
</dbReference>
<dbReference type="FunCoup" id="A0A7M7G639">
    <property type="interactions" value="13"/>
</dbReference>
<dbReference type="KEGG" id="nvi:100116620"/>
<dbReference type="CDD" id="cd04751">
    <property type="entry name" value="Commd3"/>
    <property type="match status" value="1"/>
</dbReference>
<feature type="domain" description="COMM" evidence="3">
    <location>
        <begin position="121"/>
        <end position="188"/>
    </location>
</feature>
<evidence type="ECO:0000256" key="1">
    <source>
        <dbReference type="ARBA" id="ARBA00016548"/>
    </source>
</evidence>
<protein>
    <recommendedName>
        <fullName evidence="1">COMM domain-containing protein 3</fullName>
    </recommendedName>
</protein>
<dbReference type="InterPro" id="IPR037355">
    <property type="entry name" value="COMMD3"/>
</dbReference>
<dbReference type="OrthoDB" id="1917519at2759"/>
<dbReference type="SMR" id="A0A7M7G639"/>
<name>A0A7M7G639_NASVI</name>
<evidence type="ECO:0000313" key="5">
    <source>
        <dbReference type="Proteomes" id="UP000002358"/>
    </source>
</evidence>
<evidence type="ECO:0000256" key="2">
    <source>
        <dbReference type="ARBA" id="ARBA00093469"/>
    </source>
</evidence>
<dbReference type="InParanoid" id="A0A7M7G639"/>
<dbReference type="PROSITE" id="PS51269">
    <property type="entry name" value="COMM"/>
    <property type="match status" value="1"/>
</dbReference>
<evidence type="ECO:0000259" key="3">
    <source>
        <dbReference type="PROSITE" id="PS51269"/>
    </source>
</evidence>
<dbReference type="GO" id="GO:0006814">
    <property type="term" value="P:sodium ion transport"/>
    <property type="evidence" value="ECO:0007669"/>
    <property type="project" value="InterPro"/>
</dbReference>
<organism evidence="4 5">
    <name type="scientific">Nasonia vitripennis</name>
    <name type="common">Parasitic wasp</name>
    <dbReference type="NCBI Taxonomy" id="7425"/>
    <lineage>
        <taxon>Eukaryota</taxon>
        <taxon>Metazoa</taxon>
        <taxon>Ecdysozoa</taxon>
        <taxon>Arthropoda</taxon>
        <taxon>Hexapoda</taxon>
        <taxon>Insecta</taxon>
        <taxon>Pterygota</taxon>
        <taxon>Neoptera</taxon>
        <taxon>Endopterygota</taxon>
        <taxon>Hymenoptera</taxon>
        <taxon>Apocrita</taxon>
        <taxon>Proctotrupomorpha</taxon>
        <taxon>Chalcidoidea</taxon>
        <taxon>Pteromalidae</taxon>
        <taxon>Pteromalinae</taxon>
        <taxon>Nasonia</taxon>
    </lineage>
</organism>